<accession>A0ABU2QZV5</accession>
<dbReference type="InterPro" id="IPR029063">
    <property type="entry name" value="SAM-dependent_MTases_sf"/>
</dbReference>
<keyword evidence="2" id="KW-0489">Methyltransferase</keyword>
<feature type="domain" description="Methyltransferase" evidence="1">
    <location>
        <begin position="44"/>
        <end position="143"/>
    </location>
</feature>
<gene>
    <name evidence="2" type="ORF">RM698_13135</name>
</gene>
<protein>
    <submittedName>
        <fullName evidence="2">Class I SAM-dependent methyltransferase</fullName>
        <ecNumber evidence="2">2.1.-.-</ecNumber>
    </submittedName>
</protein>
<keyword evidence="2" id="KW-0808">Transferase</keyword>
<evidence type="ECO:0000313" key="2">
    <source>
        <dbReference type="EMBL" id="MDT0409992.1"/>
    </source>
</evidence>
<dbReference type="SUPFAM" id="SSF53335">
    <property type="entry name" value="S-adenosyl-L-methionine-dependent methyltransferases"/>
    <property type="match status" value="1"/>
</dbReference>
<dbReference type="Pfam" id="PF13649">
    <property type="entry name" value="Methyltransf_25"/>
    <property type="match status" value="1"/>
</dbReference>
<dbReference type="EMBL" id="JAVRET010000025">
    <property type="protein sequence ID" value="MDT0409992.1"/>
    <property type="molecule type" value="Genomic_DNA"/>
</dbReference>
<dbReference type="EC" id="2.1.-.-" evidence="2"/>
<dbReference type="GO" id="GO:0008168">
    <property type="term" value="F:methyltransferase activity"/>
    <property type="evidence" value="ECO:0007669"/>
    <property type="project" value="UniProtKB-KW"/>
</dbReference>
<proteinExistence type="predicted"/>
<comment type="caution">
    <text evidence="2">The sequence shown here is derived from an EMBL/GenBank/DDBJ whole genome shotgun (WGS) entry which is preliminary data.</text>
</comment>
<dbReference type="GO" id="GO:0032259">
    <property type="term" value="P:methylation"/>
    <property type="evidence" value="ECO:0007669"/>
    <property type="project" value="UniProtKB-KW"/>
</dbReference>
<dbReference type="InterPro" id="IPR041698">
    <property type="entry name" value="Methyltransf_25"/>
</dbReference>
<dbReference type="CDD" id="cd02440">
    <property type="entry name" value="AdoMet_MTases"/>
    <property type="match status" value="1"/>
</dbReference>
<name>A0ABU2QZV5_9ACTN</name>
<evidence type="ECO:0000313" key="3">
    <source>
        <dbReference type="Proteomes" id="UP001183610"/>
    </source>
</evidence>
<organism evidence="2 3">
    <name type="scientific">Streptomyces evansiae</name>
    <dbReference type="NCBI Taxonomy" id="3075535"/>
    <lineage>
        <taxon>Bacteria</taxon>
        <taxon>Bacillati</taxon>
        <taxon>Actinomycetota</taxon>
        <taxon>Actinomycetes</taxon>
        <taxon>Kitasatosporales</taxon>
        <taxon>Streptomycetaceae</taxon>
        <taxon>Streptomyces</taxon>
    </lineage>
</organism>
<keyword evidence="3" id="KW-1185">Reference proteome</keyword>
<dbReference type="RefSeq" id="WP_010268531.1">
    <property type="nucleotide sequence ID" value="NZ_JAVRET010000025.1"/>
</dbReference>
<reference evidence="3" key="1">
    <citation type="submission" date="2023-07" db="EMBL/GenBank/DDBJ databases">
        <title>30 novel species of actinomycetes from the DSMZ collection.</title>
        <authorList>
            <person name="Nouioui I."/>
        </authorList>
    </citation>
    <scope>NUCLEOTIDE SEQUENCE [LARGE SCALE GENOMIC DNA]</scope>
    <source>
        <strain evidence="3">DSM 41979</strain>
    </source>
</reference>
<dbReference type="Proteomes" id="UP001183610">
    <property type="component" value="Unassembled WGS sequence"/>
</dbReference>
<evidence type="ECO:0000259" key="1">
    <source>
        <dbReference type="Pfam" id="PF13649"/>
    </source>
</evidence>
<dbReference type="Gene3D" id="3.40.50.150">
    <property type="entry name" value="Vaccinia Virus protein VP39"/>
    <property type="match status" value="1"/>
</dbReference>
<sequence length="243" mass="26365">MSECEGADAYRTTAEFYDILQAERDSRLVAELYGGRVAVARGAVVDVGAGSGTVSLMALACSGAPVHAVEPSAVMRSLLLTRLAWSRADRRARVTVHPGTLPEAEIPDSSAELVVCHNVVPTLDDAARDALWEAAARVLEPGGLLLMDRPRARAPREAEVAVFTPVRVGADTYEGEVRETACEEGAELAFTYTVRRGERVVRRRGERFLTRMLPPEVLTRELGGHGLRCEETGERVLAARGER</sequence>